<evidence type="ECO:0000313" key="1">
    <source>
        <dbReference type="EMBL" id="KAJ8871361.1"/>
    </source>
</evidence>
<accession>A0ABQ9GH69</accession>
<keyword evidence="2" id="KW-1185">Reference proteome</keyword>
<sequence>MSIAAALEPFLAKFQSDIPLAPFLYESLLMVMRDTMIRFVKPESLAYVQNNAKIDLQKNENLPAKSVNLGFATKVALNSARGVTEKDVLELDYSF</sequence>
<gene>
    <name evidence="1" type="ORF">PR048_027678</name>
</gene>
<protein>
    <submittedName>
        <fullName evidence="1">Uncharacterized protein</fullName>
    </submittedName>
</protein>
<comment type="caution">
    <text evidence="1">The sequence shown here is derived from an EMBL/GenBank/DDBJ whole genome shotgun (WGS) entry which is preliminary data.</text>
</comment>
<organism evidence="1 2">
    <name type="scientific">Dryococelus australis</name>
    <dbReference type="NCBI Taxonomy" id="614101"/>
    <lineage>
        <taxon>Eukaryota</taxon>
        <taxon>Metazoa</taxon>
        <taxon>Ecdysozoa</taxon>
        <taxon>Arthropoda</taxon>
        <taxon>Hexapoda</taxon>
        <taxon>Insecta</taxon>
        <taxon>Pterygota</taxon>
        <taxon>Neoptera</taxon>
        <taxon>Polyneoptera</taxon>
        <taxon>Phasmatodea</taxon>
        <taxon>Verophasmatodea</taxon>
        <taxon>Anareolatae</taxon>
        <taxon>Phasmatidae</taxon>
        <taxon>Eurycanthinae</taxon>
        <taxon>Dryococelus</taxon>
    </lineage>
</organism>
<dbReference type="Proteomes" id="UP001159363">
    <property type="component" value="Chromosome 11"/>
</dbReference>
<proteinExistence type="predicted"/>
<reference evidence="1 2" key="1">
    <citation type="submission" date="2023-02" db="EMBL/GenBank/DDBJ databases">
        <title>LHISI_Scaffold_Assembly.</title>
        <authorList>
            <person name="Stuart O.P."/>
            <person name="Cleave R."/>
            <person name="Magrath M.J.L."/>
            <person name="Mikheyev A.S."/>
        </authorList>
    </citation>
    <scope>NUCLEOTIDE SEQUENCE [LARGE SCALE GENOMIC DNA]</scope>
    <source>
        <strain evidence="1">Daus_M_001</strain>
        <tissue evidence="1">Leg muscle</tissue>
    </source>
</reference>
<name>A0ABQ9GH69_9NEOP</name>
<dbReference type="EMBL" id="JARBHB010000012">
    <property type="protein sequence ID" value="KAJ8871361.1"/>
    <property type="molecule type" value="Genomic_DNA"/>
</dbReference>
<evidence type="ECO:0000313" key="2">
    <source>
        <dbReference type="Proteomes" id="UP001159363"/>
    </source>
</evidence>